<dbReference type="OrthoDB" id="6236709at2759"/>
<accession>A0A3S5FCB8</accession>
<evidence type="ECO:0000313" key="2">
    <source>
        <dbReference type="Proteomes" id="UP000784294"/>
    </source>
</evidence>
<dbReference type="Proteomes" id="UP000784294">
    <property type="component" value="Unassembled WGS sequence"/>
</dbReference>
<name>A0A3S5FCB8_9PLAT</name>
<keyword evidence="2" id="KW-1185">Reference proteome</keyword>
<evidence type="ECO:0000313" key="1">
    <source>
        <dbReference type="EMBL" id="VEL11539.1"/>
    </source>
</evidence>
<sequence length="117" mass="13692">MPQRLYRKEIIKGLFQLGFYENQIRNQDDNQVDLPALIRTESSIATVTKEMEYQGNNKEDTILFTSLPTQHEKAGKLDCWGVYFIKCSNCKQKHIGETGRKIGLRIKEHQRMQEHGH</sequence>
<dbReference type="AlphaFoldDB" id="A0A3S5FCB8"/>
<evidence type="ECO:0008006" key="3">
    <source>
        <dbReference type="Google" id="ProtNLM"/>
    </source>
</evidence>
<gene>
    <name evidence="1" type="ORF">PXEA_LOCUS4979</name>
</gene>
<protein>
    <recommendedName>
        <fullName evidence="3">GIY-YIG domain-containing protein</fullName>
    </recommendedName>
</protein>
<dbReference type="EMBL" id="CAAALY010012089">
    <property type="protein sequence ID" value="VEL11539.1"/>
    <property type="molecule type" value="Genomic_DNA"/>
</dbReference>
<comment type="caution">
    <text evidence="1">The sequence shown here is derived from an EMBL/GenBank/DDBJ whole genome shotgun (WGS) entry which is preliminary data.</text>
</comment>
<organism evidence="1 2">
    <name type="scientific">Protopolystoma xenopodis</name>
    <dbReference type="NCBI Taxonomy" id="117903"/>
    <lineage>
        <taxon>Eukaryota</taxon>
        <taxon>Metazoa</taxon>
        <taxon>Spiralia</taxon>
        <taxon>Lophotrochozoa</taxon>
        <taxon>Platyhelminthes</taxon>
        <taxon>Monogenea</taxon>
        <taxon>Polyopisthocotylea</taxon>
        <taxon>Polystomatidea</taxon>
        <taxon>Polystomatidae</taxon>
        <taxon>Protopolystoma</taxon>
    </lineage>
</organism>
<proteinExistence type="predicted"/>
<reference evidence="1" key="1">
    <citation type="submission" date="2018-11" db="EMBL/GenBank/DDBJ databases">
        <authorList>
            <consortium name="Pathogen Informatics"/>
        </authorList>
    </citation>
    <scope>NUCLEOTIDE SEQUENCE</scope>
</reference>